<dbReference type="GO" id="GO:0043107">
    <property type="term" value="P:type IV pilus-dependent motility"/>
    <property type="evidence" value="ECO:0007669"/>
    <property type="project" value="TreeGrafter"/>
</dbReference>
<keyword evidence="2" id="KW-0812">Transmembrane</keyword>
<dbReference type="Pfam" id="PF05137">
    <property type="entry name" value="PilN"/>
    <property type="match status" value="1"/>
</dbReference>
<evidence type="ECO:0000256" key="1">
    <source>
        <dbReference type="SAM" id="Coils"/>
    </source>
</evidence>
<evidence type="ECO:0000256" key="2">
    <source>
        <dbReference type="SAM" id="Phobius"/>
    </source>
</evidence>
<keyword evidence="1" id="KW-0175">Coiled coil</keyword>
<dbReference type="PANTHER" id="PTHR40278">
    <property type="entry name" value="DNA UTILIZATION PROTEIN HOFN"/>
    <property type="match status" value="1"/>
</dbReference>
<evidence type="ECO:0000313" key="4">
    <source>
        <dbReference type="Proteomes" id="UP000572722"/>
    </source>
</evidence>
<gene>
    <name evidence="3" type="ORF">F0237_22410</name>
</gene>
<dbReference type="InterPro" id="IPR007813">
    <property type="entry name" value="PilN"/>
</dbReference>
<reference evidence="3 4" key="1">
    <citation type="submission" date="2019-08" db="EMBL/GenBank/DDBJ databases">
        <title>Draft genome sequencing and comparative genomics of hatchery-associated Vibrios.</title>
        <authorList>
            <person name="Kehlet-Delgado H."/>
            <person name="Mueller R.S."/>
        </authorList>
    </citation>
    <scope>NUCLEOTIDE SEQUENCE [LARGE SCALE GENOMIC DNA]</scope>
    <source>
        <strain evidence="3 4">01-65-5-1</strain>
    </source>
</reference>
<organism evidence="3 4">
    <name type="scientific">Vibrio tubiashii</name>
    <dbReference type="NCBI Taxonomy" id="29498"/>
    <lineage>
        <taxon>Bacteria</taxon>
        <taxon>Pseudomonadati</taxon>
        <taxon>Pseudomonadota</taxon>
        <taxon>Gammaproteobacteria</taxon>
        <taxon>Vibrionales</taxon>
        <taxon>Vibrionaceae</taxon>
        <taxon>Vibrio</taxon>
        <taxon>Vibrio oreintalis group</taxon>
    </lineage>
</organism>
<name>A0AAE5GUD3_9VIBR</name>
<protein>
    <submittedName>
        <fullName evidence="3">PilN domain-containing protein</fullName>
    </submittedName>
</protein>
<dbReference type="Proteomes" id="UP000572722">
    <property type="component" value="Unassembled WGS sequence"/>
</dbReference>
<feature type="coiled-coil region" evidence="1">
    <location>
        <begin position="58"/>
        <end position="85"/>
    </location>
</feature>
<comment type="caution">
    <text evidence="3">The sequence shown here is derived from an EMBL/GenBank/DDBJ whole genome shotgun (WGS) entry which is preliminary data.</text>
</comment>
<keyword evidence="2" id="KW-0472">Membrane</keyword>
<dbReference type="RefSeq" id="WP_171325628.1">
    <property type="nucleotide sequence ID" value="NZ_JBFOMF010000068.1"/>
</dbReference>
<dbReference type="GO" id="GO:0043683">
    <property type="term" value="P:type IV pilus assembly"/>
    <property type="evidence" value="ECO:0007669"/>
    <property type="project" value="TreeGrafter"/>
</dbReference>
<dbReference type="PANTHER" id="PTHR40278:SF2">
    <property type="entry name" value="TYPE IV PILUS INNER MEMBRANE COMPONENT PILN"/>
    <property type="match status" value="1"/>
</dbReference>
<accession>A0AAE5GUD3</accession>
<keyword evidence="2" id="KW-1133">Transmembrane helix</keyword>
<proteinExistence type="predicted"/>
<dbReference type="AlphaFoldDB" id="A0AAE5GUD3"/>
<sequence length="187" mass="21378">MLHSINLLPWREELRDYRQKRFGVLMMVTLIIAVIIQWGIGSYIEQQQDRQSERNDYLVRHGEQLDQQLNQLKIVEREHQALLTRLSVIEGLQKERNKTTDFMNLLPELIPAGVYIDKLKINGLQVELAGISDSTSHLATMLDNLEKSPAVTNVEMHSIVHGTARFASKYQSYSVSFSLLGGQSESL</sequence>
<dbReference type="EMBL" id="VTXO01000016">
    <property type="protein sequence ID" value="NOI83417.1"/>
    <property type="molecule type" value="Genomic_DNA"/>
</dbReference>
<dbReference type="InterPro" id="IPR052534">
    <property type="entry name" value="Extracell_DNA_Util/SecSys_Comp"/>
</dbReference>
<evidence type="ECO:0000313" key="3">
    <source>
        <dbReference type="EMBL" id="NOI83417.1"/>
    </source>
</evidence>
<feature type="transmembrane region" description="Helical" evidence="2">
    <location>
        <begin position="21"/>
        <end position="40"/>
    </location>
</feature>